<protein>
    <recommendedName>
        <fullName evidence="4">Ribose operon repressor</fullName>
    </recommendedName>
</protein>
<evidence type="ECO:0000256" key="1">
    <source>
        <dbReference type="ARBA" id="ARBA00023015"/>
    </source>
</evidence>
<evidence type="ECO:0000256" key="3">
    <source>
        <dbReference type="ARBA" id="ARBA00023163"/>
    </source>
</evidence>
<keyword evidence="1" id="KW-0805">Transcription regulation</keyword>
<dbReference type="Pfam" id="PF00356">
    <property type="entry name" value="LacI"/>
    <property type="match status" value="1"/>
</dbReference>
<evidence type="ECO:0000259" key="6">
    <source>
        <dbReference type="PROSITE" id="PS50932"/>
    </source>
</evidence>
<organism evidence="7 8">
    <name type="scientific">Mergibacter septicus</name>
    <dbReference type="NCBI Taxonomy" id="221402"/>
    <lineage>
        <taxon>Bacteria</taxon>
        <taxon>Pseudomonadati</taxon>
        <taxon>Pseudomonadota</taxon>
        <taxon>Gammaproteobacteria</taxon>
        <taxon>Pasteurellales</taxon>
        <taxon>Pasteurellaceae</taxon>
        <taxon>Mergibacter</taxon>
    </lineage>
</organism>
<name>A0A8E3SAB7_9PAST</name>
<feature type="domain" description="HTH lacI-type" evidence="6">
    <location>
        <begin position="2"/>
        <end position="56"/>
    </location>
</feature>
<dbReference type="PANTHER" id="PTHR30146">
    <property type="entry name" value="LACI-RELATED TRANSCRIPTIONAL REPRESSOR"/>
    <property type="match status" value="1"/>
</dbReference>
<gene>
    <name evidence="7" type="ORF">CEP48_06865</name>
</gene>
<sequence>MATMKDIARLAKVSTSTVSHVINNSRFVSEEIREKVLKIVAELNYTPSALARSLKVRETRTLGMLVTASNNPFFAEVIRSVERYCNQHNYNLLLSYTDGDSQRLHKNLQTLIQKQIDGLLLMCTESDWQLSHNLPALEPIPKVVMDWWPLDINADKVFDNSELGGYLATKTLLEQGHRQIAIITGSLTKSLATQRLTGYQKALDEAKITLNPDWIIQSQFNFNGGLAGMQQLLTLKNRPTAVFASSDTIAVGAYQALWQAGLSAGKDLSIIGYDNIDIAQYLSPPLATIHQSKNRLAKLAVQQLIKRIKNPNTPTENIILTPEVYLRDSIQPFLTSEQNKKTVE</sequence>
<dbReference type="Gene3D" id="1.10.260.40">
    <property type="entry name" value="lambda repressor-like DNA-binding domains"/>
    <property type="match status" value="1"/>
</dbReference>
<reference evidence="7" key="1">
    <citation type="submission" date="2017-06" db="EMBL/GenBank/DDBJ databases">
        <title>Genome sequencing of pathogenic and non-pathogenic strains within Bisgaard taxon 40.</title>
        <authorList>
            <person name="Ladner J.T."/>
            <person name="Lovett S.P."/>
            <person name="Koroleva G."/>
            <person name="Lorch J.M."/>
        </authorList>
    </citation>
    <scope>NUCLEOTIDE SEQUENCE</scope>
    <source>
        <strain evidence="7">27576-1-I1</strain>
    </source>
</reference>
<dbReference type="SMART" id="SM00354">
    <property type="entry name" value="HTH_LACI"/>
    <property type="match status" value="1"/>
</dbReference>
<dbReference type="EMBL" id="CP022011">
    <property type="protein sequence ID" value="QDJ15169.1"/>
    <property type="molecule type" value="Genomic_DNA"/>
</dbReference>
<dbReference type="Proteomes" id="UP000955338">
    <property type="component" value="Chromosome"/>
</dbReference>
<dbReference type="CDD" id="cd01392">
    <property type="entry name" value="HTH_LacI"/>
    <property type="match status" value="1"/>
</dbReference>
<comment type="function">
    <text evidence="5">Transcriptional repressor for the ribose rbsDACBK operon.</text>
</comment>
<dbReference type="InterPro" id="IPR000843">
    <property type="entry name" value="HTH_LacI"/>
</dbReference>
<dbReference type="RefSeq" id="WP_265482621.1">
    <property type="nucleotide sequence ID" value="NZ_CP022011.1"/>
</dbReference>
<dbReference type="GO" id="GO:0003700">
    <property type="term" value="F:DNA-binding transcription factor activity"/>
    <property type="evidence" value="ECO:0007669"/>
    <property type="project" value="TreeGrafter"/>
</dbReference>
<dbReference type="GO" id="GO:0000976">
    <property type="term" value="F:transcription cis-regulatory region binding"/>
    <property type="evidence" value="ECO:0007669"/>
    <property type="project" value="TreeGrafter"/>
</dbReference>
<dbReference type="PANTHER" id="PTHR30146:SF145">
    <property type="entry name" value="RIBOSE OPERON REPRESSOR"/>
    <property type="match status" value="1"/>
</dbReference>
<dbReference type="SUPFAM" id="SSF47413">
    <property type="entry name" value="lambda repressor-like DNA-binding domains"/>
    <property type="match status" value="1"/>
</dbReference>
<dbReference type="InterPro" id="IPR010982">
    <property type="entry name" value="Lambda_DNA-bd_dom_sf"/>
</dbReference>
<dbReference type="PROSITE" id="PS00356">
    <property type="entry name" value="HTH_LACI_1"/>
    <property type="match status" value="1"/>
</dbReference>
<dbReference type="PROSITE" id="PS50932">
    <property type="entry name" value="HTH_LACI_2"/>
    <property type="match status" value="1"/>
</dbReference>
<keyword evidence="8" id="KW-1185">Reference proteome</keyword>
<dbReference type="Gene3D" id="3.40.50.2300">
    <property type="match status" value="2"/>
</dbReference>
<dbReference type="Pfam" id="PF13377">
    <property type="entry name" value="Peripla_BP_3"/>
    <property type="match status" value="1"/>
</dbReference>
<proteinExistence type="predicted"/>
<accession>A0A8E3SAB7</accession>
<evidence type="ECO:0000256" key="2">
    <source>
        <dbReference type="ARBA" id="ARBA00023125"/>
    </source>
</evidence>
<evidence type="ECO:0000313" key="8">
    <source>
        <dbReference type="Proteomes" id="UP000955338"/>
    </source>
</evidence>
<dbReference type="SUPFAM" id="SSF53822">
    <property type="entry name" value="Periplasmic binding protein-like I"/>
    <property type="match status" value="1"/>
</dbReference>
<dbReference type="FunFam" id="1.10.260.40:FF:000002">
    <property type="entry name" value="HTH-type transcriptional repressor PurR"/>
    <property type="match status" value="1"/>
</dbReference>
<evidence type="ECO:0000313" key="7">
    <source>
        <dbReference type="EMBL" id="QDJ15169.1"/>
    </source>
</evidence>
<evidence type="ECO:0000256" key="5">
    <source>
        <dbReference type="ARBA" id="ARBA00057859"/>
    </source>
</evidence>
<keyword evidence="2" id="KW-0238">DNA-binding</keyword>
<keyword evidence="3" id="KW-0804">Transcription</keyword>
<dbReference type="InterPro" id="IPR046335">
    <property type="entry name" value="LacI/GalR-like_sensor"/>
</dbReference>
<dbReference type="PRINTS" id="PR00036">
    <property type="entry name" value="HTHLACI"/>
</dbReference>
<evidence type="ECO:0000256" key="4">
    <source>
        <dbReference type="ARBA" id="ARBA00044140"/>
    </source>
</evidence>
<dbReference type="AlphaFoldDB" id="A0A8E3SAB7"/>
<dbReference type="InterPro" id="IPR028082">
    <property type="entry name" value="Peripla_BP_I"/>
</dbReference>